<dbReference type="SUPFAM" id="SSF47413">
    <property type="entry name" value="lambda repressor-like DNA-binding domains"/>
    <property type="match status" value="1"/>
</dbReference>
<dbReference type="EMBL" id="FQ312005">
    <property type="protein sequence ID" value="CBW26017.1"/>
    <property type="molecule type" value="Genomic_DNA"/>
</dbReference>
<proteinExistence type="predicted"/>
<gene>
    <name evidence="3" type="ordered locus">BMS_1138</name>
</gene>
<name>E1WYG9_HALMS</name>
<dbReference type="GO" id="GO:0003677">
    <property type="term" value="F:DNA binding"/>
    <property type="evidence" value="ECO:0007669"/>
    <property type="project" value="UniProtKB-KW"/>
</dbReference>
<dbReference type="OrthoDB" id="9800901at2"/>
<dbReference type="PATRIC" id="fig|862908.3.peg.1085"/>
<dbReference type="InterPro" id="IPR001387">
    <property type="entry name" value="Cro/C1-type_HTH"/>
</dbReference>
<evidence type="ECO:0000313" key="4">
    <source>
        <dbReference type="Proteomes" id="UP000008963"/>
    </source>
</evidence>
<reference evidence="4" key="1">
    <citation type="journal article" date="2013" name="ISME J.">
        <title>A small predatory core genome in the divergent marine Bacteriovorax marinus SJ and the terrestrial Bdellovibrio bacteriovorus.</title>
        <authorList>
            <person name="Crossman L.C."/>
            <person name="Chen H."/>
            <person name="Cerdeno-Tarraga A.M."/>
            <person name="Brooks K."/>
            <person name="Quail M.A."/>
            <person name="Pineiro S.A."/>
            <person name="Hobley L."/>
            <person name="Sockett R.E."/>
            <person name="Bentley S.D."/>
            <person name="Parkhill J."/>
            <person name="Williams H.N."/>
            <person name="Stine O.C."/>
        </authorList>
    </citation>
    <scope>NUCLEOTIDE SEQUENCE [LARGE SCALE GENOMIC DNA]</scope>
    <source>
        <strain evidence="4">ATCC BAA-682 / DSM 15412 / SJ</strain>
    </source>
</reference>
<dbReference type="PANTHER" id="PTHR46558:SF4">
    <property type="entry name" value="DNA-BIDING PHAGE PROTEIN"/>
    <property type="match status" value="1"/>
</dbReference>
<evidence type="ECO:0000313" key="3">
    <source>
        <dbReference type="EMBL" id="CBW26017.1"/>
    </source>
</evidence>
<dbReference type="InterPro" id="IPR010982">
    <property type="entry name" value="Lambda_DNA-bd_dom_sf"/>
</dbReference>
<dbReference type="PROSITE" id="PS50943">
    <property type="entry name" value="HTH_CROC1"/>
    <property type="match status" value="1"/>
</dbReference>
<sequence length="94" mass="10386">MSFKTGKLTTGKILKAFRNRFGLTQKEVASAVGVSISNLSALENDKRNIGAELAGRFSVIYGVRVERLLFPNGLKELKGYKKLERLKSKLQDAA</sequence>
<feature type="domain" description="HTH cro/C1-type" evidence="2">
    <location>
        <begin position="14"/>
        <end position="68"/>
    </location>
</feature>
<dbReference type="SMART" id="SM00530">
    <property type="entry name" value="HTH_XRE"/>
    <property type="match status" value="1"/>
</dbReference>
<evidence type="ECO:0000256" key="1">
    <source>
        <dbReference type="ARBA" id="ARBA00023125"/>
    </source>
</evidence>
<dbReference type="AlphaFoldDB" id="E1WYG9"/>
<dbReference type="CDD" id="cd00093">
    <property type="entry name" value="HTH_XRE"/>
    <property type="match status" value="1"/>
</dbReference>
<dbReference type="Proteomes" id="UP000008963">
    <property type="component" value="Chromosome"/>
</dbReference>
<dbReference type="eggNOG" id="COG1396">
    <property type="taxonomic scope" value="Bacteria"/>
</dbReference>
<dbReference type="Pfam" id="PF01381">
    <property type="entry name" value="HTH_3"/>
    <property type="match status" value="1"/>
</dbReference>
<dbReference type="KEGG" id="bmx:BMS_1138"/>
<dbReference type="PANTHER" id="PTHR46558">
    <property type="entry name" value="TRACRIPTIONAL REGULATORY PROTEIN-RELATED-RELATED"/>
    <property type="match status" value="1"/>
</dbReference>
<evidence type="ECO:0000259" key="2">
    <source>
        <dbReference type="PROSITE" id="PS50943"/>
    </source>
</evidence>
<accession>E1WYG9</accession>
<protein>
    <recommendedName>
        <fullName evidence="2">HTH cro/C1-type domain-containing protein</fullName>
    </recommendedName>
</protein>
<dbReference type="RefSeq" id="WP_014243801.1">
    <property type="nucleotide sequence ID" value="NC_016620.1"/>
</dbReference>
<organism evidence="3 4">
    <name type="scientific">Halobacteriovorax marinus (strain ATCC BAA-682 / DSM 15412 / SJ)</name>
    <name type="common">Bacteriovorax marinus</name>
    <dbReference type="NCBI Taxonomy" id="862908"/>
    <lineage>
        <taxon>Bacteria</taxon>
        <taxon>Pseudomonadati</taxon>
        <taxon>Bdellovibrionota</taxon>
        <taxon>Bacteriovoracia</taxon>
        <taxon>Bacteriovoracales</taxon>
        <taxon>Halobacteriovoraceae</taxon>
        <taxon>Halobacteriovorax</taxon>
    </lineage>
</organism>
<dbReference type="Gene3D" id="1.10.260.40">
    <property type="entry name" value="lambda repressor-like DNA-binding domains"/>
    <property type="match status" value="1"/>
</dbReference>
<dbReference type="STRING" id="862908.BMS_1138"/>
<keyword evidence="1" id="KW-0238">DNA-binding</keyword>
<dbReference type="HOGENOM" id="CLU_2382124_0_0_7"/>
<keyword evidence="4" id="KW-1185">Reference proteome</keyword>